<name>A0A8J3FXY4_9PSEU</name>
<dbReference type="GO" id="GO:0015035">
    <property type="term" value="F:protein-disulfide reductase activity"/>
    <property type="evidence" value="ECO:0007669"/>
    <property type="project" value="InterPro"/>
</dbReference>
<reference evidence="1" key="2">
    <citation type="submission" date="2020-09" db="EMBL/GenBank/DDBJ databases">
        <authorList>
            <person name="Sun Q."/>
            <person name="Zhou Y."/>
        </authorList>
    </citation>
    <scope>NUCLEOTIDE SEQUENCE</scope>
    <source>
        <strain evidence="1">CGMCC 4.5737</strain>
    </source>
</reference>
<dbReference type="EMBL" id="BMMK01000039">
    <property type="protein sequence ID" value="GGM77487.1"/>
    <property type="molecule type" value="Genomic_DNA"/>
</dbReference>
<organism evidence="1 2">
    <name type="scientific">Longimycelium tulufanense</name>
    <dbReference type="NCBI Taxonomy" id="907463"/>
    <lineage>
        <taxon>Bacteria</taxon>
        <taxon>Bacillati</taxon>
        <taxon>Actinomycetota</taxon>
        <taxon>Actinomycetes</taxon>
        <taxon>Pseudonocardiales</taxon>
        <taxon>Pseudonocardiaceae</taxon>
        <taxon>Longimycelium</taxon>
    </lineage>
</organism>
<dbReference type="AlphaFoldDB" id="A0A8J3FXY4"/>
<evidence type="ECO:0000313" key="1">
    <source>
        <dbReference type="EMBL" id="GGM77487.1"/>
    </source>
</evidence>
<evidence type="ECO:0000313" key="2">
    <source>
        <dbReference type="Proteomes" id="UP000637578"/>
    </source>
</evidence>
<protein>
    <recommendedName>
        <fullName evidence="3">DUF393 domain-containing protein</fullName>
    </recommendedName>
</protein>
<dbReference type="Proteomes" id="UP000637578">
    <property type="component" value="Unassembled WGS sequence"/>
</dbReference>
<evidence type="ECO:0008006" key="3">
    <source>
        <dbReference type="Google" id="ProtNLM"/>
    </source>
</evidence>
<accession>A0A8J3FXY4</accession>
<proteinExistence type="predicted"/>
<reference evidence="1" key="1">
    <citation type="journal article" date="2014" name="Int. J. Syst. Evol. Microbiol.">
        <title>Complete genome sequence of Corynebacterium casei LMG S-19264T (=DSM 44701T), isolated from a smear-ripened cheese.</title>
        <authorList>
            <consortium name="US DOE Joint Genome Institute (JGI-PGF)"/>
            <person name="Walter F."/>
            <person name="Albersmeier A."/>
            <person name="Kalinowski J."/>
            <person name="Ruckert C."/>
        </authorList>
    </citation>
    <scope>NUCLEOTIDE SEQUENCE</scope>
    <source>
        <strain evidence="1">CGMCC 4.5737</strain>
    </source>
</reference>
<comment type="caution">
    <text evidence="1">The sequence shown here is derived from an EMBL/GenBank/DDBJ whole genome shotgun (WGS) entry which is preliminary data.</text>
</comment>
<gene>
    <name evidence="1" type="ORF">GCM10012275_55280</name>
</gene>
<keyword evidence="2" id="KW-1185">Reference proteome</keyword>
<dbReference type="InterPro" id="IPR007263">
    <property type="entry name" value="DCC1-like"/>
</dbReference>
<sequence length="127" mass="14471">MRGTLLFDGRCGFCTRSRDLLARVDRHHRVETVPYQHPGTPDRYGLTEQQLARAVWWIDEAGTPRASAAEAANYALSAALGTTLPLRFYRLPGIRWLQEALYRWVSNNRQRLPGTTPWCEREPGTCG</sequence>
<dbReference type="Pfam" id="PF04134">
    <property type="entry name" value="DCC1-like"/>
    <property type="match status" value="1"/>
</dbReference>